<dbReference type="HOGENOM" id="CLU_721242_0_0_14"/>
<dbReference type="eggNOG" id="COG0732">
    <property type="taxonomic scope" value="Bacteria"/>
</dbReference>
<name>A0A0H3DND6_MYCPB</name>
<dbReference type="Proteomes" id="UP000007756">
    <property type="component" value="Chromosome"/>
</dbReference>
<evidence type="ECO:0000256" key="1">
    <source>
        <dbReference type="ARBA" id="ARBA00010923"/>
    </source>
</evidence>
<feature type="domain" description="Type I restriction modification DNA specificity" evidence="4">
    <location>
        <begin position="201"/>
        <end position="351"/>
    </location>
</feature>
<evidence type="ECO:0000313" key="5">
    <source>
        <dbReference type="EMBL" id="ADK87208.1"/>
    </source>
</evidence>
<dbReference type="GO" id="GO:0003677">
    <property type="term" value="F:DNA binding"/>
    <property type="evidence" value="ECO:0007669"/>
    <property type="project" value="UniProtKB-KW"/>
</dbReference>
<keyword evidence="3" id="KW-0238">DNA-binding</keyword>
<protein>
    <submittedName>
        <fullName evidence="5">Type I restriction modification DNA specificity domain protein</fullName>
    </submittedName>
</protein>
<dbReference type="Gene3D" id="3.90.220.20">
    <property type="entry name" value="DNA methylase specificity domains"/>
    <property type="match status" value="2"/>
</dbReference>
<feature type="domain" description="Type I restriction modification DNA specificity" evidence="4">
    <location>
        <begin position="10"/>
        <end position="169"/>
    </location>
</feature>
<dbReference type="AlphaFoldDB" id="A0A0H3DND6"/>
<gene>
    <name evidence="5" type="ordered locus">MPNE_0744</name>
</gene>
<dbReference type="PATRIC" id="fig|722438.3.peg.721"/>
<comment type="similarity">
    <text evidence="1">Belongs to the type-I restriction system S methylase family.</text>
</comment>
<dbReference type="Gene3D" id="1.10.287.1120">
    <property type="entry name" value="Bipartite methylase S protein"/>
    <property type="match status" value="1"/>
</dbReference>
<reference evidence="5 6" key="1">
    <citation type="journal article" date="2010" name="Appl. Environ. Microbiol.">
        <title>Targeted chromosomal knockouts in Mycoplasma pneumoniae.</title>
        <authorList>
            <person name="Krishnakumar R."/>
            <person name="Assad-Garcia N."/>
            <person name="Benders G.A."/>
            <person name="Phan Q."/>
            <person name="Montague M.G."/>
            <person name="Glass J.I."/>
        </authorList>
    </citation>
    <scope>NUCLEOTIDE SEQUENCE [LARGE SCALE GENOMIC DNA]</scope>
    <source>
        <strain evidence="6">ATCC 15531 / DSM 22911 / NBRC 14401 / NCTC 10119 / FH</strain>
    </source>
</reference>
<keyword evidence="2" id="KW-0680">Restriction system</keyword>
<dbReference type="InterPro" id="IPR052021">
    <property type="entry name" value="Type-I_RS_S_subunit"/>
</dbReference>
<evidence type="ECO:0000256" key="3">
    <source>
        <dbReference type="ARBA" id="ARBA00023125"/>
    </source>
</evidence>
<proteinExistence type="inferred from homology"/>
<dbReference type="RefSeq" id="WP_014325652.1">
    <property type="nucleotide sequence ID" value="NZ_CP010546.1"/>
</dbReference>
<dbReference type="CDD" id="cd17291">
    <property type="entry name" value="RMtype1_S_MgeORF438P-TRD-CR_like"/>
    <property type="match status" value="1"/>
</dbReference>
<accession>A0A0H3DND6</accession>
<dbReference type="EMBL" id="CP002077">
    <property type="protein sequence ID" value="ADK87208.1"/>
    <property type="molecule type" value="Genomic_DNA"/>
</dbReference>
<dbReference type="STRING" id="722438.F539_03585"/>
<dbReference type="GO" id="GO:0009307">
    <property type="term" value="P:DNA restriction-modification system"/>
    <property type="evidence" value="ECO:0007669"/>
    <property type="project" value="UniProtKB-KW"/>
</dbReference>
<evidence type="ECO:0000313" key="6">
    <source>
        <dbReference type="Proteomes" id="UP000007756"/>
    </source>
</evidence>
<sequence length="375" mass="42711">MTPKLKLNTNSNWTKKTLGSLFELKKGEMLEKELLAPDGKYEYFNGGIKASGRTNEFNTFKNTISIIIGGSCGYVRLADKDYFCGQSSCTLTVLDPLEIDLKFAYYALKSQEEKITSLASGTTIKNIRLSDLKDLPIPLVKSIQDQRTIAHALSVFDLRIEHLNELIEVNRKLRDEYAHKLFTLDPDFLTHWNLHELHEQMGEISLGEVFHLKSGKYLKADERFEDGKFPYYGAGIESTSFVNEPNTKGDTLSMIANGYSIGNIRYHTIPWFNGTGGIAMEALKPNETYVPFFYCALKYMQKDLKERFKRDESPFISLKLAGEIKVPFVKSFALQRKAGKIIYLLDKTLEEYKEEAKSLISIRDNLLGKLFPTLS</sequence>
<dbReference type="GeneID" id="66608676"/>
<dbReference type="PANTHER" id="PTHR30408">
    <property type="entry name" value="TYPE-1 RESTRICTION ENZYME ECOKI SPECIFICITY PROTEIN"/>
    <property type="match status" value="1"/>
</dbReference>
<dbReference type="Pfam" id="PF01420">
    <property type="entry name" value="Methylase_S"/>
    <property type="match status" value="2"/>
</dbReference>
<dbReference type="PaxDb" id="722438-MPNE_0744"/>
<dbReference type="KEGG" id="mpj:MPNE_0744"/>
<organism evidence="5 6">
    <name type="scientific">Mycoplasmoides pneumoniae (strain ATCC 15531 / DSM 23978 / CIP 103766 / NBRC 14401 / NCTC 10119 / FH)</name>
    <name type="common">Mycoplasma pneumoniae</name>
    <dbReference type="NCBI Taxonomy" id="722438"/>
    <lineage>
        <taxon>Bacteria</taxon>
        <taxon>Bacillati</taxon>
        <taxon>Mycoplasmatota</taxon>
        <taxon>Mycoplasmoidales</taxon>
        <taxon>Mycoplasmoidaceae</taxon>
        <taxon>Mycoplasmoides</taxon>
    </lineage>
</organism>
<dbReference type="PANTHER" id="PTHR30408:SF13">
    <property type="entry name" value="TYPE I RESTRICTION ENZYME HINDI SPECIFICITY SUBUNIT"/>
    <property type="match status" value="1"/>
</dbReference>
<dbReference type="REBASE" id="27142">
    <property type="entry name" value="S.MpnFHORF744P"/>
</dbReference>
<dbReference type="InterPro" id="IPR044946">
    <property type="entry name" value="Restrct_endonuc_typeI_TRD_sf"/>
</dbReference>
<evidence type="ECO:0000259" key="4">
    <source>
        <dbReference type="Pfam" id="PF01420"/>
    </source>
</evidence>
<evidence type="ECO:0000256" key="2">
    <source>
        <dbReference type="ARBA" id="ARBA00022747"/>
    </source>
</evidence>
<dbReference type="SUPFAM" id="SSF116734">
    <property type="entry name" value="DNA methylase specificity domain"/>
    <property type="match status" value="2"/>
</dbReference>
<dbReference type="InterPro" id="IPR000055">
    <property type="entry name" value="Restrct_endonuc_typeI_TRD"/>
</dbReference>